<feature type="transmembrane region" description="Helical" evidence="1">
    <location>
        <begin position="308"/>
        <end position="330"/>
    </location>
</feature>
<keyword evidence="4" id="KW-1185">Reference proteome</keyword>
<evidence type="ECO:0000256" key="1">
    <source>
        <dbReference type="SAM" id="Phobius"/>
    </source>
</evidence>
<dbReference type="GO" id="GO:0004366">
    <property type="term" value="F:glycerol-3-phosphate O-acyltransferase activity"/>
    <property type="evidence" value="ECO:0007669"/>
    <property type="project" value="TreeGrafter"/>
</dbReference>
<dbReference type="Proteomes" id="UP000245535">
    <property type="component" value="Unassembled WGS sequence"/>
</dbReference>
<gene>
    <name evidence="3" type="ORF">BC781_104238</name>
</gene>
<reference evidence="3 4" key="1">
    <citation type="submission" date="2018-03" db="EMBL/GenBank/DDBJ databases">
        <title>Genomic Encyclopedia of Archaeal and Bacterial Type Strains, Phase II (KMG-II): from individual species to whole genera.</title>
        <authorList>
            <person name="Goeker M."/>
        </authorList>
    </citation>
    <scope>NUCLEOTIDE SEQUENCE [LARGE SCALE GENOMIC DNA]</scope>
    <source>
        <strain evidence="3 4">DSM 28229</strain>
    </source>
</reference>
<dbReference type="InterPro" id="IPR002123">
    <property type="entry name" value="Plipid/glycerol_acylTrfase"/>
</dbReference>
<keyword evidence="3" id="KW-0808">Transferase</keyword>
<proteinExistence type="predicted"/>
<dbReference type="EMBL" id="QGDO01000004">
    <property type="protein sequence ID" value="PWJ40972.1"/>
    <property type="molecule type" value="Genomic_DNA"/>
</dbReference>
<dbReference type="SMART" id="SM00563">
    <property type="entry name" value="PlsC"/>
    <property type="match status" value="1"/>
</dbReference>
<feature type="transmembrane region" description="Helical" evidence="1">
    <location>
        <begin position="381"/>
        <end position="402"/>
    </location>
</feature>
<comment type="caution">
    <text evidence="3">The sequence shown here is derived from an EMBL/GenBank/DDBJ whole genome shotgun (WGS) entry which is preliminary data.</text>
</comment>
<dbReference type="AlphaFoldDB" id="A0A315Z7N1"/>
<evidence type="ECO:0000259" key="2">
    <source>
        <dbReference type="SMART" id="SM00563"/>
    </source>
</evidence>
<organism evidence="3 4">
    <name type="scientific">Sediminitomix flava</name>
    <dbReference type="NCBI Taxonomy" id="379075"/>
    <lineage>
        <taxon>Bacteria</taxon>
        <taxon>Pseudomonadati</taxon>
        <taxon>Bacteroidota</taxon>
        <taxon>Cytophagia</taxon>
        <taxon>Cytophagales</taxon>
        <taxon>Flammeovirgaceae</taxon>
        <taxon>Sediminitomix</taxon>
    </lineage>
</organism>
<protein>
    <submittedName>
        <fullName evidence="3">1-acyl-sn-glycerol-3-phosphate acyltransferase</fullName>
    </submittedName>
</protein>
<dbReference type="Pfam" id="PF01553">
    <property type="entry name" value="Acyltransferase"/>
    <property type="match status" value="1"/>
</dbReference>
<name>A0A315Z7N1_SEDFL</name>
<keyword evidence="1" id="KW-0472">Membrane</keyword>
<dbReference type="OrthoDB" id="9806008at2"/>
<dbReference type="InterPro" id="IPR052744">
    <property type="entry name" value="GPAT/DAPAT"/>
</dbReference>
<dbReference type="GO" id="GO:0008654">
    <property type="term" value="P:phospholipid biosynthetic process"/>
    <property type="evidence" value="ECO:0007669"/>
    <property type="project" value="TreeGrafter"/>
</dbReference>
<feature type="transmembrane region" description="Helical" evidence="1">
    <location>
        <begin position="350"/>
        <end position="369"/>
    </location>
</feature>
<evidence type="ECO:0000313" key="3">
    <source>
        <dbReference type="EMBL" id="PWJ40972.1"/>
    </source>
</evidence>
<dbReference type="GO" id="GO:0016287">
    <property type="term" value="F:glycerone-phosphate O-acyltransferase activity"/>
    <property type="evidence" value="ECO:0007669"/>
    <property type="project" value="TreeGrafter"/>
</dbReference>
<keyword evidence="1" id="KW-0812">Transmembrane</keyword>
<dbReference type="SUPFAM" id="SSF69593">
    <property type="entry name" value="Glycerol-3-phosphate (1)-acyltransferase"/>
    <property type="match status" value="1"/>
</dbReference>
<dbReference type="PANTHER" id="PTHR31605:SF0">
    <property type="entry name" value="GLYCEROL-3-PHOSPHATE O-ACYLTRANSFERASE 1"/>
    <property type="match status" value="1"/>
</dbReference>
<accession>A0A315Z7N1</accession>
<keyword evidence="3" id="KW-0012">Acyltransferase</keyword>
<evidence type="ECO:0000313" key="4">
    <source>
        <dbReference type="Proteomes" id="UP000245535"/>
    </source>
</evidence>
<dbReference type="RefSeq" id="WP_109619889.1">
    <property type="nucleotide sequence ID" value="NZ_QGDO01000004.1"/>
</dbReference>
<feature type="domain" description="Phospholipid/glycerol acyltransferase" evidence="2">
    <location>
        <begin position="36"/>
        <end position="167"/>
    </location>
</feature>
<sequence length="448" mass="52686">MLYHLIKYISRYVFLKVYLHRVKRVNWDKIPWDKPLILAANHPATLLDPTLLGSYAEKNVHYLAKASLFNSNWKNKLFRSLHMIPVVRAMDKGEGNKIGAKNSDSFQHCYEVLKQNEGIVIFSEGVSIWGRQLKKLKSGTARIAFGAELENNYDLDVYIVPISLNYTDITRPFSSVMMVAGEPIRIRDYQIDYEENSSATTRKVTKLLEDRLTENLYLTDGRSQEIEIEMISGMYFESSFHNLKVGYQLKDHLDWQKNVGHYIQRLKEEDPERLKFIRKQIDMYQASINIFGLKDYAFWYKNQNQLRISLAMILGFIISPIFLWGVFHHYPIYKSVQKIAKKLAQPVESWAPVMLILASIALPLSYWVYASIYQHFFNQGLIVYLLSLPISAYTAGHLWYYYKTRGIQWRRLWLRLRHPNVYKQIEVQRNKVLSLIDDVIKTYEGKEI</sequence>
<dbReference type="PANTHER" id="PTHR31605">
    <property type="entry name" value="GLYCEROL-3-PHOSPHATE O-ACYLTRANSFERASE 1"/>
    <property type="match status" value="1"/>
</dbReference>
<keyword evidence="1" id="KW-1133">Transmembrane helix</keyword>